<dbReference type="EMBL" id="JARKIE010000017">
    <property type="protein sequence ID" value="KAJ7701575.1"/>
    <property type="molecule type" value="Genomic_DNA"/>
</dbReference>
<feature type="region of interest" description="Disordered" evidence="1">
    <location>
        <begin position="1"/>
        <end position="58"/>
    </location>
</feature>
<gene>
    <name evidence="2" type="ORF">B0H17DRAFT_1195352</name>
</gene>
<proteinExistence type="predicted"/>
<feature type="compositionally biased region" description="Polar residues" evidence="1">
    <location>
        <begin position="43"/>
        <end position="54"/>
    </location>
</feature>
<reference evidence="2" key="1">
    <citation type="submission" date="2023-03" db="EMBL/GenBank/DDBJ databases">
        <title>Massive genome expansion in bonnet fungi (Mycena s.s.) driven by repeated elements and novel gene families across ecological guilds.</title>
        <authorList>
            <consortium name="Lawrence Berkeley National Laboratory"/>
            <person name="Harder C.B."/>
            <person name="Miyauchi S."/>
            <person name="Viragh M."/>
            <person name="Kuo A."/>
            <person name="Thoen E."/>
            <person name="Andreopoulos B."/>
            <person name="Lu D."/>
            <person name="Skrede I."/>
            <person name="Drula E."/>
            <person name="Henrissat B."/>
            <person name="Morin E."/>
            <person name="Kohler A."/>
            <person name="Barry K."/>
            <person name="LaButti K."/>
            <person name="Morin E."/>
            <person name="Salamov A."/>
            <person name="Lipzen A."/>
            <person name="Mereny Z."/>
            <person name="Hegedus B."/>
            <person name="Baldrian P."/>
            <person name="Stursova M."/>
            <person name="Weitz H."/>
            <person name="Taylor A."/>
            <person name="Grigoriev I.V."/>
            <person name="Nagy L.G."/>
            <person name="Martin F."/>
            <person name="Kauserud H."/>
        </authorList>
    </citation>
    <scope>NUCLEOTIDE SEQUENCE</scope>
    <source>
        <strain evidence="2">CBHHK067</strain>
    </source>
</reference>
<organism evidence="2 3">
    <name type="scientific">Mycena rosella</name>
    <name type="common">Pink bonnet</name>
    <name type="synonym">Agaricus rosellus</name>
    <dbReference type="NCBI Taxonomy" id="1033263"/>
    <lineage>
        <taxon>Eukaryota</taxon>
        <taxon>Fungi</taxon>
        <taxon>Dikarya</taxon>
        <taxon>Basidiomycota</taxon>
        <taxon>Agaricomycotina</taxon>
        <taxon>Agaricomycetes</taxon>
        <taxon>Agaricomycetidae</taxon>
        <taxon>Agaricales</taxon>
        <taxon>Marasmiineae</taxon>
        <taxon>Mycenaceae</taxon>
        <taxon>Mycena</taxon>
    </lineage>
</organism>
<sequence length="362" mass="39623">MIIPPPKPDDAKPDDFLDAPPAYDNALASSSRPSEKGVPRENLSPTSPSPSAQKSRAVPKSSWNLGNLLASPQQRVAQEVRKTVTGLIHDLVRDQTVDSNVSCVGILESCSEACLTHSISMPALLQQPFIEGRTPLYWAIVKRPADEAEPPSFEAPPLVRALLTYSAPLKEATITEIRLACLHTADQRLFQCLRLSPDFEALSHKDQLLLGVRVPPDTVTIGTAARHDAPFTVDFEFAHFQKRMRVSGAASLDFISHARMWEISFFVAQSATGLTDGQWAARLALRENSPAASVDATYTLLQHASEGVPEEPVKLALNGKINHNWRQNMHIALPDAIQYPRSTFLTADGSLRGSLTIQITNK</sequence>
<evidence type="ECO:0000313" key="2">
    <source>
        <dbReference type="EMBL" id="KAJ7701575.1"/>
    </source>
</evidence>
<name>A0AAD7DY35_MYCRO</name>
<evidence type="ECO:0000313" key="3">
    <source>
        <dbReference type="Proteomes" id="UP001221757"/>
    </source>
</evidence>
<evidence type="ECO:0000256" key="1">
    <source>
        <dbReference type="SAM" id="MobiDB-lite"/>
    </source>
</evidence>
<keyword evidence="3" id="KW-1185">Reference proteome</keyword>
<dbReference type="Proteomes" id="UP001221757">
    <property type="component" value="Unassembled WGS sequence"/>
</dbReference>
<accession>A0AAD7DY35</accession>
<protein>
    <submittedName>
        <fullName evidence="2">Uncharacterized protein</fullName>
    </submittedName>
</protein>
<comment type="caution">
    <text evidence="2">The sequence shown here is derived from an EMBL/GenBank/DDBJ whole genome shotgun (WGS) entry which is preliminary data.</text>
</comment>
<dbReference type="AlphaFoldDB" id="A0AAD7DY35"/>